<gene>
    <name evidence="3" type="ORF">BO99DRAFT_196251</name>
</gene>
<evidence type="ECO:0000313" key="3">
    <source>
        <dbReference type="EMBL" id="PYI17283.1"/>
    </source>
</evidence>
<feature type="chain" id="PRO_5016048993" evidence="2">
    <location>
        <begin position="20"/>
        <end position="102"/>
    </location>
</feature>
<accession>A0A2V5H8I3</accession>
<organism evidence="3 4">
    <name type="scientific">Aspergillus violaceofuscus (strain CBS 115571)</name>
    <dbReference type="NCBI Taxonomy" id="1450538"/>
    <lineage>
        <taxon>Eukaryota</taxon>
        <taxon>Fungi</taxon>
        <taxon>Dikarya</taxon>
        <taxon>Ascomycota</taxon>
        <taxon>Pezizomycotina</taxon>
        <taxon>Eurotiomycetes</taxon>
        <taxon>Eurotiomycetidae</taxon>
        <taxon>Eurotiales</taxon>
        <taxon>Aspergillaceae</taxon>
        <taxon>Aspergillus</taxon>
    </lineage>
</organism>
<proteinExistence type="predicted"/>
<sequence>MFALCVSAALLFSPLMVHGICRCPSTDLMVSLANFLFFFSLYLQLGVWPTKKNPFPLKLLLLSTLHTFSLPVLLLSWGLAGTSFMQFGWIRTQDGDFENAMN</sequence>
<evidence type="ECO:0000256" key="2">
    <source>
        <dbReference type="SAM" id="SignalP"/>
    </source>
</evidence>
<keyword evidence="2" id="KW-0732">Signal</keyword>
<name>A0A2V5H8I3_ASPV1</name>
<feature type="signal peptide" evidence="2">
    <location>
        <begin position="1"/>
        <end position="19"/>
    </location>
</feature>
<evidence type="ECO:0000313" key="4">
    <source>
        <dbReference type="Proteomes" id="UP000249829"/>
    </source>
</evidence>
<feature type="transmembrane region" description="Helical" evidence="1">
    <location>
        <begin position="29"/>
        <end position="47"/>
    </location>
</feature>
<keyword evidence="4" id="KW-1185">Reference proteome</keyword>
<evidence type="ECO:0000256" key="1">
    <source>
        <dbReference type="SAM" id="Phobius"/>
    </source>
</evidence>
<dbReference type="Proteomes" id="UP000249829">
    <property type="component" value="Unassembled WGS sequence"/>
</dbReference>
<dbReference type="AlphaFoldDB" id="A0A2V5H8I3"/>
<reference evidence="3 4" key="1">
    <citation type="submission" date="2018-02" db="EMBL/GenBank/DDBJ databases">
        <title>The genomes of Aspergillus section Nigri reveals drivers in fungal speciation.</title>
        <authorList>
            <consortium name="DOE Joint Genome Institute"/>
            <person name="Vesth T.C."/>
            <person name="Nybo J."/>
            <person name="Theobald S."/>
            <person name="Brandl J."/>
            <person name="Frisvad J.C."/>
            <person name="Nielsen K.F."/>
            <person name="Lyhne E.K."/>
            <person name="Kogle M.E."/>
            <person name="Kuo A."/>
            <person name="Riley R."/>
            <person name="Clum A."/>
            <person name="Nolan M."/>
            <person name="Lipzen A."/>
            <person name="Salamov A."/>
            <person name="Henrissat B."/>
            <person name="Wiebenga A."/>
            <person name="De vries R.P."/>
            <person name="Grigoriev I.V."/>
            <person name="Mortensen U.H."/>
            <person name="Andersen M.R."/>
            <person name="Baker S.E."/>
        </authorList>
    </citation>
    <scope>NUCLEOTIDE SEQUENCE [LARGE SCALE GENOMIC DNA]</scope>
    <source>
        <strain evidence="3 4">CBS 115571</strain>
    </source>
</reference>
<keyword evidence="1" id="KW-0812">Transmembrane</keyword>
<dbReference type="EMBL" id="KZ825158">
    <property type="protein sequence ID" value="PYI17283.1"/>
    <property type="molecule type" value="Genomic_DNA"/>
</dbReference>
<keyword evidence="1" id="KW-1133">Transmembrane helix</keyword>
<feature type="transmembrane region" description="Helical" evidence="1">
    <location>
        <begin position="59"/>
        <end position="80"/>
    </location>
</feature>
<keyword evidence="1" id="KW-0472">Membrane</keyword>
<protein>
    <submittedName>
        <fullName evidence="3">Uncharacterized protein</fullName>
    </submittedName>
</protein>